<dbReference type="EMBL" id="JAVIDL010000050">
    <property type="protein sequence ID" value="MDQ8937117.1"/>
    <property type="molecule type" value="Genomic_DNA"/>
</dbReference>
<reference evidence="1" key="1">
    <citation type="submission" date="2023-08" db="EMBL/GenBank/DDBJ databases">
        <title>Emergence of clinically-relevant ST2 carbapenem-resistant Acinetobacter baumannii strains in hospital sewages in Zhejiang, East of China.</title>
        <authorList>
            <person name="Kaichao C."/>
            <person name="Zhang R."/>
        </authorList>
    </citation>
    <scope>NUCLEOTIDE SEQUENCE</scope>
    <source>
        <strain evidence="1">M-RB-37</strain>
    </source>
</reference>
<proteinExistence type="predicted"/>
<accession>A0AAW8JC88</accession>
<gene>
    <name evidence="1" type="ORF">RFH47_15455</name>
</gene>
<protein>
    <recommendedName>
        <fullName evidence="3">Phage protein</fullName>
    </recommendedName>
</protein>
<name>A0AAW8JC88_9GAMM</name>
<sequence length="95" mass="11260">MQKHTYLPMHTIIKERLIQGMHYDYKTDEIKVAVGKVLNFVATYFEVKDRNKNKPEKRYLEFHGIAIGGFEYLHIDDLQDAFIVTKVDFKLIGKR</sequence>
<dbReference type="RefSeq" id="WP_308982129.1">
    <property type="nucleotide sequence ID" value="NZ_JAVIDL010000050.1"/>
</dbReference>
<evidence type="ECO:0000313" key="2">
    <source>
        <dbReference type="Proteomes" id="UP001243844"/>
    </source>
</evidence>
<dbReference type="Proteomes" id="UP001243844">
    <property type="component" value="Unassembled WGS sequence"/>
</dbReference>
<evidence type="ECO:0000313" key="1">
    <source>
        <dbReference type="EMBL" id="MDQ8937117.1"/>
    </source>
</evidence>
<dbReference type="AlphaFoldDB" id="A0AAW8JC88"/>
<evidence type="ECO:0008006" key="3">
    <source>
        <dbReference type="Google" id="ProtNLM"/>
    </source>
</evidence>
<organism evidence="1 2">
    <name type="scientific">Acinetobacter rudis</name>
    <dbReference type="NCBI Taxonomy" id="632955"/>
    <lineage>
        <taxon>Bacteria</taxon>
        <taxon>Pseudomonadati</taxon>
        <taxon>Pseudomonadota</taxon>
        <taxon>Gammaproteobacteria</taxon>
        <taxon>Moraxellales</taxon>
        <taxon>Moraxellaceae</taxon>
        <taxon>Acinetobacter</taxon>
    </lineage>
</organism>
<comment type="caution">
    <text evidence="1">The sequence shown here is derived from an EMBL/GenBank/DDBJ whole genome shotgun (WGS) entry which is preliminary data.</text>
</comment>